<proteinExistence type="predicted"/>
<dbReference type="Proteomes" id="UP000000437">
    <property type="component" value="Chromosome 12"/>
</dbReference>
<keyword evidence="1" id="KW-1185">Reference proteome</keyword>
<protein>
    <submittedName>
        <fullName evidence="2">Armadillo repeat-containing protein 7 isoform X1</fullName>
    </submittedName>
</protein>
<gene>
    <name evidence="2" type="primary">armc7</name>
    <name evidence="2" type="synonym">zgc:153947</name>
</gene>
<evidence type="ECO:0000313" key="2">
    <source>
        <dbReference type="RefSeq" id="XP_073774002.1"/>
    </source>
</evidence>
<evidence type="ECO:0000313" key="1">
    <source>
        <dbReference type="Proteomes" id="UP000000437"/>
    </source>
</evidence>
<reference evidence="2" key="1">
    <citation type="submission" date="2025-08" db="UniProtKB">
        <authorList>
            <consortium name="RefSeq"/>
        </authorList>
    </citation>
    <scope>IDENTIFICATION</scope>
    <source>
        <strain evidence="2">Tuebingen</strain>
        <tissue evidence="2">Fibroblasts and whole tissue</tissue>
    </source>
</reference>
<accession>A0AC58GW88</accession>
<sequence length="144" mass="15793">MAGKNRFSVSDRFEYLQGLVTEFQDTDSDGGLCNLSMELESRDQILQSGGVPLVISCLSSSRDETVLSAITTLMNLITASSRSEITDSAVVQCMLRFSHTQNPRLRNLACVFLQEHCTQKQVDTARHALQGQSQSAVGIPLPKD</sequence>
<dbReference type="RefSeq" id="XP_073774002.1">
    <property type="nucleotide sequence ID" value="XM_073917901.1"/>
</dbReference>
<name>A0AC58GW88_DANRE</name>
<organism evidence="1 2">
    <name type="scientific">Danio rerio</name>
    <name type="common">Zebrafish</name>
    <name type="synonym">Brachydanio rerio</name>
    <dbReference type="NCBI Taxonomy" id="7955"/>
    <lineage>
        <taxon>Eukaryota</taxon>
        <taxon>Metazoa</taxon>
        <taxon>Chordata</taxon>
        <taxon>Craniata</taxon>
        <taxon>Vertebrata</taxon>
        <taxon>Euteleostomi</taxon>
        <taxon>Actinopterygii</taxon>
        <taxon>Neopterygii</taxon>
        <taxon>Teleostei</taxon>
        <taxon>Ostariophysi</taxon>
        <taxon>Cypriniformes</taxon>
        <taxon>Danionidae</taxon>
        <taxon>Danioninae</taxon>
        <taxon>Danio</taxon>
    </lineage>
</organism>